<feature type="region of interest" description="Disordered" evidence="1">
    <location>
        <begin position="244"/>
        <end position="273"/>
    </location>
</feature>
<dbReference type="RefSeq" id="WP_081406066.1">
    <property type="nucleotide sequence ID" value="NZ_CP029397.2"/>
</dbReference>
<keyword evidence="4" id="KW-1185">Reference proteome</keyword>
<feature type="compositionally biased region" description="Polar residues" evidence="1">
    <location>
        <begin position="251"/>
        <end position="268"/>
    </location>
</feature>
<dbReference type="KEGG" id="adv:DJ533_12890"/>
<dbReference type="STRING" id="1871111.GCA_001704615_01239"/>
<dbReference type="Pfam" id="PF21197">
    <property type="entry name" value="PgaA_barrel"/>
    <property type="match status" value="1"/>
</dbReference>
<evidence type="ECO:0000259" key="2">
    <source>
        <dbReference type="Pfam" id="PF21197"/>
    </source>
</evidence>
<dbReference type="EMBL" id="CP029397">
    <property type="protein sequence ID" value="AWL29405.1"/>
    <property type="molecule type" value="Genomic_DNA"/>
</dbReference>
<feature type="domain" description="PgaA membrane beta barrel" evidence="2">
    <location>
        <begin position="271"/>
        <end position="541"/>
    </location>
</feature>
<organism evidence="3 4">
    <name type="scientific">Acinetobacter defluvii</name>
    <dbReference type="NCBI Taxonomy" id="1871111"/>
    <lineage>
        <taxon>Bacteria</taxon>
        <taxon>Pseudomonadati</taxon>
        <taxon>Pseudomonadota</taxon>
        <taxon>Gammaproteobacteria</taxon>
        <taxon>Moraxellales</taxon>
        <taxon>Moraxellaceae</taxon>
        <taxon>Acinetobacter</taxon>
    </lineage>
</organism>
<evidence type="ECO:0000313" key="4">
    <source>
        <dbReference type="Proteomes" id="UP000245977"/>
    </source>
</evidence>
<evidence type="ECO:0000313" key="3">
    <source>
        <dbReference type="EMBL" id="AWL29405.1"/>
    </source>
</evidence>
<dbReference type="Proteomes" id="UP000245977">
    <property type="component" value="Chromosome"/>
</dbReference>
<protein>
    <submittedName>
        <fullName evidence="3">Poly-beta-1,6 N-acetyl-D-glucosamine export porin PgaA</fullName>
    </submittedName>
</protein>
<dbReference type="OrthoDB" id="5405060at2"/>
<gene>
    <name evidence="3" type="ORF">DJ533_12890</name>
</gene>
<dbReference type="Gene3D" id="1.25.40.10">
    <property type="entry name" value="Tetratricopeptide repeat domain"/>
    <property type="match status" value="1"/>
</dbReference>
<accession>A0A2S2FF40</accession>
<sequence length="541" mass="62904">MKLLHEINWFNLFYYDYLYALSYRGKSKQILDILAQVKLPAVTSMPAYVRQAIADAYLAERQAKEAEQLYRTLITEKNYSDMSVYTAFYYSLLEQEKYDQANQLIHEIDHLLPTFQYSQAKGVDKSVHTDRSQYIGLRGLDWAYSNRLDIAEPYFEGLVNKTSNTDDGLNQLARIQRWRDKPEQAQQTLARLNGLVPVSKTTKINLMQNAQALGDIQAWRVQTDQLVEDYPEDTSIVKSRKELADRDRATIQHSSRFSRSRSDQNNISEGLKGSKDRELTTTLYSPWFSDNYRTFVEHRDIWGKFRQGNLEQQRFGIGLQWQDQRKSLTVTASQNDDADRQGLEAEWSHQLNDHWQYYLNANSQADIPLQAIELGHEGYALGGGIRWKENESRQAGFGYTVTDIDDGNLRQEFSADYSQRIFLSPHQTTTAGINAYYGKNSLNNVSYFSPKQSSSLGLSLTHEWLTWREYERSFTQRFGLGVGVYQQQSFDTQPIADLQYQHLWKLSRTWLLRYGIGYGMHVYDGEYENQMYGNLGFEGRF</sequence>
<proteinExistence type="predicted"/>
<dbReference type="SUPFAM" id="SSF48452">
    <property type="entry name" value="TPR-like"/>
    <property type="match status" value="1"/>
</dbReference>
<dbReference type="InterPro" id="IPR049003">
    <property type="entry name" value="PgaA_barrel"/>
</dbReference>
<name>A0A2S2FF40_9GAMM</name>
<dbReference type="AlphaFoldDB" id="A0A2S2FF40"/>
<evidence type="ECO:0000256" key="1">
    <source>
        <dbReference type="SAM" id="MobiDB-lite"/>
    </source>
</evidence>
<reference evidence="3" key="1">
    <citation type="submission" date="2019-08" db="EMBL/GenBank/DDBJ databases">
        <title>The complete genome of Acinetobacter defluvii strain WCHAD010030.</title>
        <authorList>
            <person name="Hu Y."/>
            <person name="Qin J."/>
            <person name="Feng Y."/>
            <person name="Zong Z."/>
        </authorList>
    </citation>
    <scope>NUCLEOTIDE SEQUENCE</scope>
    <source>
        <strain evidence="3">WCHA30</strain>
    </source>
</reference>
<dbReference type="InterPro" id="IPR011990">
    <property type="entry name" value="TPR-like_helical_dom_sf"/>
</dbReference>